<feature type="region of interest" description="Disordered" evidence="1">
    <location>
        <begin position="1608"/>
        <end position="1684"/>
    </location>
</feature>
<dbReference type="Proteomes" id="UP000663882">
    <property type="component" value="Unassembled WGS sequence"/>
</dbReference>
<feature type="compositionally biased region" description="Basic residues" evidence="1">
    <location>
        <begin position="1640"/>
        <end position="1653"/>
    </location>
</feature>
<evidence type="ECO:0000259" key="4">
    <source>
        <dbReference type="Pfam" id="PF20262"/>
    </source>
</evidence>
<feature type="domain" description="Cation channel complex component UNC80 N-terminal" evidence="2">
    <location>
        <begin position="38"/>
        <end position="124"/>
    </location>
</feature>
<protein>
    <submittedName>
        <fullName evidence="5">Uncharacterized protein</fullName>
    </submittedName>
</protein>
<feature type="compositionally biased region" description="Gly residues" evidence="1">
    <location>
        <begin position="1391"/>
        <end position="1401"/>
    </location>
</feature>
<feature type="compositionally biased region" description="Polar residues" evidence="1">
    <location>
        <begin position="389"/>
        <end position="418"/>
    </location>
</feature>
<feature type="region of interest" description="Disordered" evidence="1">
    <location>
        <begin position="2717"/>
        <end position="2737"/>
    </location>
</feature>
<evidence type="ECO:0000313" key="7">
    <source>
        <dbReference type="Proteomes" id="UP000663882"/>
    </source>
</evidence>
<feature type="compositionally biased region" description="Low complexity" evidence="1">
    <location>
        <begin position="1505"/>
        <end position="1520"/>
    </location>
</feature>
<dbReference type="GO" id="GO:0030424">
    <property type="term" value="C:axon"/>
    <property type="evidence" value="ECO:0007669"/>
    <property type="project" value="TreeGrafter"/>
</dbReference>
<dbReference type="Pfam" id="PF20262">
    <property type="entry name" value="UNC80_C"/>
    <property type="match status" value="2"/>
</dbReference>
<proteinExistence type="predicted"/>
<feature type="compositionally biased region" description="Basic residues" evidence="1">
    <location>
        <begin position="1618"/>
        <end position="1632"/>
    </location>
</feature>
<feature type="domain" description="Cation channel complex component UNC80 N-terminal" evidence="2">
    <location>
        <begin position="206"/>
        <end position="305"/>
    </location>
</feature>
<feature type="compositionally biased region" description="Polar residues" evidence="1">
    <location>
        <begin position="1196"/>
        <end position="1209"/>
    </location>
</feature>
<dbReference type="PANTHER" id="PTHR31781">
    <property type="entry name" value="UNC80"/>
    <property type="match status" value="1"/>
</dbReference>
<feature type="region of interest" description="Disordered" evidence="1">
    <location>
        <begin position="1"/>
        <end position="35"/>
    </location>
</feature>
<dbReference type="InterPro" id="IPR031542">
    <property type="entry name" value="UNC80_N"/>
</dbReference>
<organism evidence="5 7">
    <name type="scientific">Rotaria sordida</name>
    <dbReference type="NCBI Taxonomy" id="392033"/>
    <lineage>
        <taxon>Eukaryota</taxon>
        <taxon>Metazoa</taxon>
        <taxon>Spiralia</taxon>
        <taxon>Gnathifera</taxon>
        <taxon>Rotifera</taxon>
        <taxon>Eurotatoria</taxon>
        <taxon>Bdelloidea</taxon>
        <taxon>Philodinida</taxon>
        <taxon>Philodinidae</taxon>
        <taxon>Rotaria</taxon>
    </lineage>
</organism>
<comment type="caution">
    <text evidence="5">The sequence shown here is derived from an EMBL/GenBank/DDBJ whole genome shotgun (WGS) entry which is preliminary data.</text>
</comment>
<dbReference type="Pfam" id="PF15778">
    <property type="entry name" value="UNC80_N"/>
    <property type="match status" value="2"/>
</dbReference>
<feature type="region of interest" description="Disordered" evidence="1">
    <location>
        <begin position="361"/>
        <end position="422"/>
    </location>
</feature>
<evidence type="ECO:0000256" key="1">
    <source>
        <dbReference type="SAM" id="MobiDB-lite"/>
    </source>
</evidence>
<feature type="region of interest" description="Disordered" evidence="1">
    <location>
        <begin position="1190"/>
        <end position="1209"/>
    </location>
</feature>
<feature type="compositionally biased region" description="Low complexity" evidence="1">
    <location>
        <begin position="1760"/>
        <end position="1770"/>
    </location>
</feature>
<feature type="compositionally biased region" description="Polar residues" evidence="1">
    <location>
        <begin position="1654"/>
        <end position="1670"/>
    </location>
</feature>
<feature type="domain" description="Protein UNC80 C-terminal" evidence="4">
    <location>
        <begin position="2608"/>
        <end position="3201"/>
    </location>
</feature>
<dbReference type="Proteomes" id="UP000663823">
    <property type="component" value="Unassembled WGS sequence"/>
</dbReference>
<evidence type="ECO:0000313" key="6">
    <source>
        <dbReference type="EMBL" id="CAF3686442.1"/>
    </source>
</evidence>
<feature type="compositionally biased region" description="Polar residues" evidence="1">
    <location>
        <begin position="3297"/>
        <end position="3316"/>
    </location>
</feature>
<feature type="compositionally biased region" description="Low complexity" evidence="1">
    <location>
        <begin position="3380"/>
        <end position="3396"/>
    </location>
</feature>
<feature type="compositionally biased region" description="Pro residues" evidence="1">
    <location>
        <begin position="373"/>
        <end position="384"/>
    </location>
</feature>
<evidence type="ECO:0000259" key="2">
    <source>
        <dbReference type="Pfam" id="PF15778"/>
    </source>
</evidence>
<feature type="region of interest" description="Disordered" evidence="1">
    <location>
        <begin position="1798"/>
        <end position="1817"/>
    </location>
</feature>
<feature type="compositionally biased region" description="Polar residues" evidence="1">
    <location>
        <begin position="1"/>
        <end position="18"/>
    </location>
</feature>
<dbReference type="OrthoDB" id="5584001at2759"/>
<dbReference type="EMBL" id="CAJNOO010000424">
    <property type="protein sequence ID" value="CAF0939501.1"/>
    <property type="molecule type" value="Genomic_DNA"/>
</dbReference>
<dbReference type="InterPro" id="IPR046460">
    <property type="entry name" value="UNC80_C"/>
</dbReference>
<feature type="domain" description="Protein UNC80 C-terminal" evidence="4">
    <location>
        <begin position="2078"/>
        <end position="2574"/>
    </location>
</feature>
<feature type="compositionally biased region" description="Low complexity" evidence="1">
    <location>
        <begin position="3284"/>
        <end position="3296"/>
    </location>
</feature>
<feature type="region of interest" description="Disordered" evidence="1">
    <location>
        <begin position="490"/>
        <end position="520"/>
    </location>
</feature>
<reference evidence="5" key="1">
    <citation type="submission" date="2021-02" db="EMBL/GenBank/DDBJ databases">
        <authorList>
            <person name="Nowell W R."/>
        </authorList>
    </citation>
    <scope>NUCLEOTIDE SEQUENCE</scope>
</reference>
<dbReference type="Pfam" id="PF19424">
    <property type="entry name" value="UNC80"/>
    <property type="match status" value="1"/>
</dbReference>
<feature type="compositionally biased region" description="Basic and acidic residues" evidence="1">
    <location>
        <begin position="1493"/>
        <end position="1502"/>
    </location>
</feature>
<feature type="compositionally biased region" description="Low complexity" evidence="1">
    <location>
        <begin position="1608"/>
        <end position="1617"/>
    </location>
</feature>
<accession>A0A814C9G6</accession>
<dbReference type="InterPro" id="IPR045852">
    <property type="entry name" value="UNC80_central"/>
</dbReference>
<feature type="region of interest" description="Disordered" evidence="1">
    <location>
        <begin position="3366"/>
        <end position="3413"/>
    </location>
</feature>
<feature type="domain" description="Protein UNC80 central region" evidence="3">
    <location>
        <begin position="1250"/>
        <end position="2068"/>
    </location>
</feature>
<feature type="compositionally biased region" description="Low complexity" evidence="1">
    <location>
        <begin position="1373"/>
        <end position="1390"/>
    </location>
</feature>
<dbReference type="GO" id="GO:0005261">
    <property type="term" value="F:monoatomic cation channel activity"/>
    <property type="evidence" value="ECO:0007669"/>
    <property type="project" value="TreeGrafter"/>
</dbReference>
<dbReference type="EMBL" id="CAJOAX010001109">
    <property type="protein sequence ID" value="CAF3686442.1"/>
    <property type="molecule type" value="Genomic_DNA"/>
</dbReference>
<feature type="region of interest" description="Disordered" evidence="1">
    <location>
        <begin position="1371"/>
        <end position="1401"/>
    </location>
</feature>
<sequence>MPKQRLQTTTLNSASGNTSKRHCDTTSKPNASSDNEDVIPIPIQIFLWRQSNPFIKRKFGNLTDASAISFDRVLVQNIVHGLSPSLSDAIASIPRWLLIKVAFPHVMHACSAAIEHSLHSIQQQPTTSGHPSLLVSSSISISPSASSQLQIPTSLQLPINTPNIPAPLGPLTSTTLSPTASVEHQSSQPPLFRLSSTAHSTSSYSSLTNKLSPSEIRLFHTLHYLILDSQNQNNNTSINSDQLLPLNTIQLFIYLFIPYIHTYLQSNEKEFLSHPDLAQGMRLIWQPLLEYRQPNIRMFSSFVKPIIPSYASPNENGDYITTINESQQQQQTFYINNNKRNRLSVLIESPTPVPTTKAILEESEEEQQQSQPSSPPPLPLPPSQPSSQTLTTNEHISQLPRSMSEKQPLSDLTNQPTMTAPIVSSEGSSISLFQPITAKKEQKSTSSVLVDSDTATTNNSITDLSAYGTSNGTKSRAPLVHMSSICSISDSSRLTTSPQSPAGDKFNILPGGTGSSSSSASTPSVLLPLNCSQCQQPVFAPNHPQNIPYICSSCTPIKPTPTPRVSDLPLKPEVQKDLISITRRQSIITPKPRTSQRSSELLLLATYFDIGILRTLFSPSWLTDGYLWCLEYLHKRIIDISDEILSDALMNGTLPINILRFKSLSIPQLNLSNEQDYYEYLKNIYFNEQVTNDIIEQQCMMAGTGDMATSTSTKQPATLLNVPFKYFAGKSPYNGKHSQKYDNFYKKISKIRYIDEEGIEHLDLANVDRRDNIQTLSSKTNRLHLTDPGLLLLKTTTINVSDRSLLPATTTVGTARQSVDSLLITSNPSATKITTTIPTTNLNLMKTYSVSDSEINYKFLEEIEEAQGSSAYINRSGTINFGVVLAGIHAVICKEHHLKVCELVMNILDVLLGLAVISSSEDDLHKKQLLTVGNTGPTSDDRGDEQIEEWLKQIDAKEEEKFQLAVDITLRIIKRLGCPHCQPRGRSFTADQLRGKVRLSLNKLRILNQHRFEKYFLNLTLNGDLVHILDIFHALCGYCSESNVGLAHYSPYIPTKVDAHLRQTYSNNFGNTHLGVGPKGIDGFILNIVFKPFVTRLIMMKEYLLGSENVALYGECRAFLTCIKENHGGIFRLVVFSSLLDPEKRLKTLKQQEINIKPKTKISHTFIRQDPVNSNGKGVFLNRDLSDDADLDRHGSTSQPLTTYGTDDAPVTNTTSSTFSIKLKSARARTGSLMGGDDHSLYTHQEESLYVDLSLIRFGLLRLNFLMESCPPGSLPDPQFLNSLLILDSPVISKAAFLVECAYFVRRCSLGQWPEWMRINMTTFRPHESFAVRATGNMNARLNKLYQAAAARMFYIWGEALSSQLETILNNEQQQQQQQTTTDHTNETGLGLEGGGAGGGTNFWNSDETYEDYYNEAIVNRSGHDCPYSLRVMACLLLYEITSFLREVYDTLPKLSSLPQTGVNIRQQQQQQRTNNQATSAPTTLVETSSTLTDKRSTDRMRMGSVVSQISNRSSASISSEHPALSPQASSATIPPVLSTIPATIININPTLAGERHISFAVNKENDSNESNHTAVMINDDDGVVVVDGNSTPVVNDRRMSVAAYKSGSVTGSTGKSKLIRRSSVKLRKPSLRMKDTGKNNRRSSYRTRRRSHASNISSETDGHQSNIGSSAMEPTDEYLNGNDEDFDQGNFDDIINTRPFPWIKVVIRILNDVNLTCEHQIKCVSNCYDKQTTSCKNLIQALLNMYRLSSLNLPNIGSSFSRSSSSTHRSTTHLKRNDTTSSKSQQDPKKRRLSTCLFGESTGQNNDNTTKGVNTNKTTDGLTYGMIFESADPHFDPHINTHFTAITAYLEKQVGTLTQVPLMILCKSSVLLEDEHYSQILHLSWELLLDRNEELSACAATIVILTAARANHLVDTLFHTEMENSSALIRYNAILKFQTLWRFRYQFWIRLEEGAHSMMKILPPSIEFVLPSPALGISNLQTVDPPWMPHAKTLVQQVALNQEEVRAVVTASKTRKKHQQELIHSALMAEETSKRVARENFAMSTVPMLQSASFEPLLHQPRDEEEEGHSDDDRFVETSIQIRQAQGTFPSAFGAAVYLLVEMLEDEETLENGATVSEAARKALWTCLVDEPTLLIRFFFEKLSHKERRIKSLQSLRRLMICLTDIPPQFAHAVFNYVLGLLMSMVRSPLDGSQELIVAGLTLLWQIIPYLHGLVLKDLKQILRKEQAEMMILITGNIPSTKKVIIHGPDLSQIPTQAIIQEDTQFSNVLQEALDFFGIPDSKRDRYYLIDVKTQQIHIPDTYVRDFYFFRRNIYPQLSLIHMDTKQSQKQLEQMSIYLKTTELSKVLFARYLVENTPYNQIHNCVTFFHDELIKSPSFPRKPLESDFNLYTRISDKELFNLDMLHKYNWIKLIASLFFNMDGKTTTTWDITLFLNVINGGFILHCEDFAMLRFCLAIYISTAKHFRHIFATNGYLLIMPTFLRVYSNIQSNPMLKRAIEYCCRQFFILHRIPFILQMLGSISQLLDFDEQADVTDTNKIQPINLFRLLIALEQTTVDAMRDDYSILELVKDDSSSNKTTSIITPTTMPIANMTVVAALGQGNMIAPSTIKTLDFCYADDDTIFTLLNCIDVCVTVVAYAPDSIRSLQMLGIIDLLLPKYLEYLKDRTNKNDTQKYGREEIKIIEKLSVAIKTMISASESLTRTFVGPKHETLTGASYKHSRGSNRSPSIVPDEDSMSRFIDDRTKNKAQDGDEHKQASEFRWPRDTLLSVISTFIHFSTQRLKELTKLINDPTLRMPELLDAKSHTRLADIAHTLLKLGGYDPITMSCRGIQNYFQKLLPWTNWSQEQLRPALNLLLRRIDRMFSKICKKPLTKRCFDWEATAGILNGIYLTIDRHPYIAYFPNLKALVSGCIALVLNENVSESSHSVPRFDTAAFPKEFSRVVIKLVGRYLLAIKNQPNLEALTGNSWSSSNVPSSINHLLHFFLPLMFWAGSGRKDAPKLHSIDISYIIFILLNALKPISKLATAMAAQGGPGSGAGGQISSGPSAGGGKQHLTIGEAILQNSSFTHKSMRQLKDLLQTASLLGLKVLIIGFSKQLKREWRRIAQSIKLMCNKQSNVSSILLSFIDFIVSYKTPIFVILRPFLFHYIYSISSDNDRDYEMITNIQQKLIFDKITPAKSTGEILNGLMQELNHLKAELTAVLITTTQEMSRTSSAGGKKRIILSRTPRRRKRDDIPLVRLSSSDESKSLFPYETRPVGTEKVRFDTEALEQMKDRDGGTGTSAATTDGRSAGSRLTNTYRIRQQQSSDSSLNASPKKKTEKIRAKEALDILETYLARYRIRSGAEIADIPIKWTRDLTLNHPLATTDEPTTPILSESSPLQSSSNQNQPSQLSRSITVAGDRSPSTNDRLTRHYNRLEETDIDQSTTTKEGAHKLRTFRGRKRDTAHFDKSRLTKGLMRSHISSEPVMTYDATKEMNDIFRPSRQANKQDLTSVTNEKTSDFIDTRASNDQSVLASFFNNNINEQIPSSSSIPMTTILPMQTESHTEVWISRLPNTPSVTEADYESQV</sequence>
<feature type="compositionally biased region" description="Polar residues" evidence="1">
    <location>
        <begin position="3370"/>
        <end position="3379"/>
    </location>
</feature>
<dbReference type="GO" id="GO:0055080">
    <property type="term" value="P:monoatomic cation homeostasis"/>
    <property type="evidence" value="ECO:0007669"/>
    <property type="project" value="TreeGrafter"/>
</dbReference>
<feature type="region of interest" description="Disordered" evidence="1">
    <location>
        <begin position="3273"/>
        <end position="3323"/>
    </location>
</feature>
<evidence type="ECO:0000259" key="3">
    <source>
        <dbReference type="Pfam" id="PF19424"/>
    </source>
</evidence>
<feature type="compositionally biased region" description="Polar residues" evidence="1">
    <location>
        <begin position="1473"/>
        <end position="1492"/>
    </location>
</feature>
<feature type="compositionally biased region" description="Low complexity" evidence="1">
    <location>
        <begin position="1806"/>
        <end position="1817"/>
    </location>
</feature>
<gene>
    <name evidence="6" type="ORF">OTI717_LOCUS11576</name>
    <name evidence="5" type="ORF">RFH988_LOCUS10996</name>
</gene>
<dbReference type="PANTHER" id="PTHR31781:SF1">
    <property type="entry name" value="PROTEIN UNC-80 HOMOLOG"/>
    <property type="match status" value="1"/>
</dbReference>
<dbReference type="GO" id="GO:0034703">
    <property type="term" value="C:cation channel complex"/>
    <property type="evidence" value="ECO:0007669"/>
    <property type="project" value="TreeGrafter"/>
</dbReference>
<feature type="region of interest" description="Disordered" evidence="1">
    <location>
        <begin position="1760"/>
        <end position="1793"/>
    </location>
</feature>
<evidence type="ECO:0000313" key="5">
    <source>
        <dbReference type="EMBL" id="CAF0939501.1"/>
    </source>
</evidence>
<feature type="region of interest" description="Disordered" evidence="1">
    <location>
        <begin position="1463"/>
        <end position="1532"/>
    </location>
</feature>
<name>A0A814C9G6_9BILA</name>